<dbReference type="EMBL" id="PIPL01000003">
    <property type="protein sequence ID" value="RUO24081.1"/>
    <property type="molecule type" value="Genomic_DNA"/>
</dbReference>
<evidence type="ECO:0008006" key="3">
    <source>
        <dbReference type="Google" id="ProtNLM"/>
    </source>
</evidence>
<keyword evidence="2" id="KW-1185">Reference proteome</keyword>
<sequence>MKHIRARLMAAFKTVFSLGILIFVPPSLAQDSRVERQTLSFSGIIEPNCRLGVNASHPAARPMNLALRANAPPQIVAAIQLHCNAAQRSTMVTYHSQNGGLRNSTGTVIDYLTDLTGIQGGSLASAGPWVVEQRAVPRVNFLRVRPQGSGIEPVGEYSDTIIISVASH</sequence>
<accession>A0A432W424</accession>
<gene>
    <name evidence="1" type="ORF">CWE09_13135</name>
</gene>
<protein>
    <recommendedName>
        <fullName evidence="3">Spore coat protein U domain-containing protein</fullName>
    </recommendedName>
</protein>
<evidence type="ECO:0000313" key="2">
    <source>
        <dbReference type="Proteomes" id="UP000288293"/>
    </source>
</evidence>
<evidence type="ECO:0000313" key="1">
    <source>
        <dbReference type="EMBL" id="RUO24081.1"/>
    </source>
</evidence>
<dbReference type="Proteomes" id="UP000288293">
    <property type="component" value="Unassembled WGS sequence"/>
</dbReference>
<dbReference type="AlphaFoldDB" id="A0A432W424"/>
<proteinExistence type="predicted"/>
<comment type="caution">
    <text evidence="1">The sequence shown here is derived from an EMBL/GenBank/DDBJ whole genome shotgun (WGS) entry which is preliminary data.</text>
</comment>
<name>A0A432W424_9GAMM</name>
<reference evidence="1 2" key="1">
    <citation type="journal article" date="2011" name="Front. Microbiol.">
        <title>Genomic signatures of strain selection and enhancement in Bacillus atrophaeus var. globigii, a historical biowarfare simulant.</title>
        <authorList>
            <person name="Gibbons H.S."/>
            <person name="Broomall S.M."/>
            <person name="McNew L.A."/>
            <person name="Daligault H."/>
            <person name="Chapman C."/>
            <person name="Bruce D."/>
            <person name="Karavis M."/>
            <person name="Krepps M."/>
            <person name="McGregor P.A."/>
            <person name="Hong C."/>
            <person name="Park K.H."/>
            <person name="Akmal A."/>
            <person name="Feldman A."/>
            <person name="Lin J.S."/>
            <person name="Chang W.E."/>
            <person name="Higgs B.W."/>
            <person name="Demirev P."/>
            <person name="Lindquist J."/>
            <person name="Liem A."/>
            <person name="Fochler E."/>
            <person name="Read T.D."/>
            <person name="Tapia R."/>
            <person name="Johnson S."/>
            <person name="Bishop-Lilly K.A."/>
            <person name="Detter C."/>
            <person name="Han C."/>
            <person name="Sozhamannan S."/>
            <person name="Rosenzweig C.N."/>
            <person name="Skowronski E.W."/>
        </authorList>
    </citation>
    <scope>NUCLEOTIDE SEQUENCE [LARGE SCALE GENOMIC DNA]</scope>
    <source>
        <strain evidence="1 2">MLST1</strain>
    </source>
</reference>
<organism evidence="1 2">
    <name type="scientific">Aliidiomarina minuta</name>
    <dbReference type="NCBI Taxonomy" id="880057"/>
    <lineage>
        <taxon>Bacteria</taxon>
        <taxon>Pseudomonadati</taxon>
        <taxon>Pseudomonadota</taxon>
        <taxon>Gammaproteobacteria</taxon>
        <taxon>Alteromonadales</taxon>
        <taxon>Idiomarinaceae</taxon>
        <taxon>Aliidiomarina</taxon>
    </lineage>
</organism>